<feature type="non-terminal residue" evidence="2">
    <location>
        <position position="113"/>
    </location>
</feature>
<protein>
    <submittedName>
        <fullName evidence="2">Uncharacterized protein</fullName>
    </submittedName>
</protein>
<feature type="non-terminal residue" evidence="2">
    <location>
        <position position="1"/>
    </location>
</feature>
<accession>A0A6A5JVX4</accession>
<evidence type="ECO:0000313" key="3">
    <source>
        <dbReference type="Proteomes" id="UP000800040"/>
    </source>
</evidence>
<dbReference type="AlphaFoldDB" id="A0A6A5JVX4"/>
<name>A0A6A5JVX4_9PLEO</name>
<feature type="compositionally biased region" description="Basic and acidic residues" evidence="1">
    <location>
        <begin position="98"/>
        <end position="113"/>
    </location>
</feature>
<feature type="region of interest" description="Disordered" evidence="1">
    <location>
        <begin position="77"/>
        <end position="113"/>
    </location>
</feature>
<dbReference type="OrthoDB" id="3744626at2759"/>
<keyword evidence="3" id="KW-1185">Reference proteome</keyword>
<sequence length="113" mass="12472">EIRKLKAARQVQDALATRNGPNVTEVLLLPLQSDVKVWRENKGWTGPHTLLGLNPDSTAAIVEINGKPTTFRTTVVQPYHYDEAASPQPREGAASPQPHEEKHNGGYHDRDGD</sequence>
<proteinExistence type="predicted"/>
<dbReference type="Proteomes" id="UP000800040">
    <property type="component" value="Unassembled WGS sequence"/>
</dbReference>
<reference evidence="2" key="1">
    <citation type="submission" date="2020-01" db="EMBL/GenBank/DDBJ databases">
        <authorList>
            <consortium name="DOE Joint Genome Institute"/>
            <person name="Haridas S."/>
            <person name="Albert R."/>
            <person name="Binder M."/>
            <person name="Bloem J."/>
            <person name="Labutti K."/>
            <person name="Salamov A."/>
            <person name="Andreopoulos B."/>
            <person name="Baker S.E."/>
            <person name="Barry K."/>
            <person name="Bills G."/>
            <person name="Bluhm B.H."/>
            <person name="Cannon C."/>
            <person name="Castanera R."/>
            <person name="Culley D.E."/>
            <person name="Daum C."/>
            <person name="Ezra D."/>
            <person name="Gonzalez J.B."/>
            <person name="Henrissat B."/>
            <person name="Kuo A."/>
            <person name="Liang C."/>
            <person name="Lipzen A."/>
            <person name="Lutzoni F."/>
            <person name="Magnuson J."/>
            <person name="Mondo S."/>
            <person name="Nolan M."/>
            <person name="Ohm R."/>
            <person name="Pangilinan J."/>
            <person name="Park H.-J."/>
            <person name="Ramirez L."/>
            <person name="Alfaro M."/>
            <person name="Sun H."/>
            <person name="Tritt A."/>
            <person name="Yoshinaga Y."/>
            <person name="Zwiers L.-H."/>
            <person name="Turgeon B.G."/>
            <person name="Goodwin S.B."/>
            <person name="Spatafora J.W."/>
            <person name="Crous P.W."/>
            <person name="Grigoriev I.V."/>
        </authorList>
    </citation>
    <scope>NUCLEOTIDE SEQUENCE</scope>
    <source>
        <strain evidence="2">P77</strain>
    </source>
</reference>
<organism evidence="2 3">
    <name type="scientific">Decorospora gaudefroyi</name>
    <dbReference type="NCBI Taxonomy" id="184978"/>
    <lineage>
        <taxon>Eukaryota</taxon>
        <taxon>Fungi</taxon>
        <taxon>Dikarya</taxon>
        <taxon>Ascomycota</taxon>
        <taxon>Pezizomycotina</taxon>
        <taxon>Dothideomycetes</taxon>
        <taxon>Pleosporomycetidae</taxon>
        <taxon>Pleosporales</taxon>
        <taxon>Pleosporineae</taxon>
        <taxon>Pleosporaceae</taxon>
        <taxon>Decorospora</taxon>
    </lineage>
</organism>
<dbReference type="EMBL" id="ML975927">
    <property type="protein sequence ID" value="KAF1827979.1"/>
    <property type="molecule type" value="Genomic_DNA"/>
</dbReference>
<evidence type="ECO:0000256" key="1">
    <source>
        <dbReference type="SAM" id="MobiDB-lite"/>
    </source>
</evidence>
<gene>
    <name evidence="2" type="ORF">BDW02DRAFT_457431</name>
</gene>
<evidence type="ECO:0000313" key="2">
    <source>
        <dbReference type="EMBL" id="KAF1827979.1"/>
    </source>
</evidence>